<evidence type="ECO:0000256" key="2">
    <source>
        <dbReference type="SAM" id="SignalP"/>
    </source>
</evidence>
<dbReference type="AlphaFoldDB" id="A0A2M4B167"/>
<evidence type="ECO:0000256" key="1">
    <source>
        <dbReference type="SAM" id="MobiDB-lite"/>
    </source>
</evidence>
<reference evidence="3" key="1">
    <citation type="submission" date="2018-01" db="EMBL/GenBank/DDBJ databases">
        <title>An insight into the sialome of Amazonian anophelines.</title>
        <authorList>
            <person name="Ribeiro J.M."/>
            <person name="Scarpassa V."/>
            <person name="Calvo E."/>
        </authorList>
    </citation>
    <scope>NUCLEOTIDE SEQUENCE</scope>
    <source>
        <tissue evidence="3">Salivary glands</tissue>
    </source>
</reference>
<sequence>MSRPWLKPSQRLPSVVVVLVLLLLLEEIAPRRPSPRLRSVPAPTVAKEQRQTSRQRSPGLRCRARTFLPRPPIRPPRCHPPRNRKRSTSGWAATAYPIHSYSHNPSATHTVAHDTPEMISSPPPPPRSHTASMFACKTPKIRTSLRMKKAAPMLLLLSPPLSTG</sequence>
<accession>A0A2M4B167</accession>
<name>A0A2M4B167_9DIPT</name>
<proteinExistence type="predicted"/>
<evidence type="ECO:0000313" key="3">
    <source>
        <dbReference type="EMBL" id="MBW46801.1"/>
    </source>
</evidence>
<feature type="chain" id="PRO_5014772803" evidence="2">
    <location>
        <begin position="31"/>
        <end position="164"/>
    </location>
</feature>
<feature type="region of interest" description="Disordered" evidence="1">
    <location>
        <begin position="34"/>
        <end position="89"/>
    </location>
</feature>
<feature type="signal peptide" evidence="2">
    <location>
        <begin position="1"/>
        <end position="30"/>
    </location>
</feature>
<organism evidence="3">
    <name type="scientific">Anopheles triannulatus</name>
    <dbReference type="NCBI Taxonomy" id="58253"/>
    <lineage>
        <taxon>Eukaryota</taxon>
        <taxon>Metazoa</taxon>
        <taxon>Ecdysozoa</taxon>
        <taxon>Arthropoda</taxon>
        <taxon>Hexapoda</taxon>
        <taxon>Insecta</taxon>
        <taxon>Pterygota</taxon>
        <taxon>Neoptera</taxon>
        <taxon>Endopterygota</taxon>
        <taxon>Diptera</taxon>
        <taxon>Nematocera</taxon>
        <taxon>Culicoidea</taxon>
        <taxon>Culicidae</taxon>
        <taxon>Anophelinae</taxon>
        <taxon>Anopheles</taxon>
    </lineage>
</organism>
<feature type="compositionally biased region" description="Basic residues" evidence="1">
    <location>
        <begin position="76"/>
        <end position="87"/>
    </location>
</feature>
<protein>
    <submittedName>
        <fullName evidence="3">Putative secreted protein</fullName>
    </submittedName>
</protein>
<dbReference type="EMBL" id="GGFK01013480">
    <property type="protein sequence ID" value="MBW46801.1"/>
    <property type="molecule type" value="Transcribed_RNA"/>
</dbReference>
<keyword evidence="2" id="KW-0732">Signal</keyword>